<feature type="compositionally biased region" description="Polar residues" evidence="8">
    <location>
        <begin position="419"/>
        <end position="429"/>
    </location>
</feature>
<dbReference type="InterPro" id="IPR000719">
    <property type="entry name" value="Prot_kinase_dom"/>
</dbReference>
<proteinExistence type="inferred from homology"/>
<dbReference type="GO" id="GO:0004712">
    <property type="term" value="F:protein serine/threonine/tyrosine kinase activity"/>
    <property type="evidence" value="ECO:0007669"/>
    <property type="project" value="UniProtKB-ARBA"/>
</dbReference>
<dbReference type="EMBL" id="QGML01000926">
    <property type="protein sequence ID" value="TVY90267.1"/>
    <property type="molecule type" value="Genomic_DNA"/>
</dbReference>
<keyword evidence="5 7" id="KW-0067">ATP-binding</keyword>
<keyword evidence="2" id="KW-0808">Transferase</keyword>
<evidence type="ECO:0000313" key="11">
    <source>
        <dbReference type="Proteomes" id="UP000315522"/>
    </source>
</evidence>
<keyword evidence="1" id="KW-0723">Serine/threonine-protein kinase</keyword>
<dbReference type="FunFam" id="3.30.200.20:FF:000261">
    <property type="entry name" value="MAP kinase kinase Ste7"/>
    <property type="match status" value="1"/>
</dbReference>
<evidence type="ECO:0000256" key="3">
    <source>
        <dbReference type="ARBA" id="ARBA00022741"/>
    </source>
</evidence>
<evidence type="ECO:0000256" key="8">
    <source>
        <dbReference type="SAM" id="MobiDB-lite"/>
    </source>
</evidence>
<feature type="region of interest" description="Disordered" evidence="8">
    <location>
        <begin position="32"/>
        <end position="51"/>
    </location>
</feature>
<dbReference type="InterPro" id="IPR008271">
    <property type="entry name" value="Ser/Thr_kinase_AS"/>
</dbReference>
<feature type="compositionally biased region" description="Polar residues" evidence="8">
    <location>
        <begin position="379"/>
        <end position="397"/>
    </location>
</feature>
<comment type="similarity">
    <text evidence="6">Belongs to the protein kinase superfamily. STE Ser/Thr protein kinase family. MAP kinase kinase subfamily.</text>
</comment>
<dbReference type="GO" id="GO:0004674">
    <property type="term" value="F:protein serine/threonine kinase activity"/>
    <property type="evidence" value="ECO:0007669"/>
    <property type="project" value="UniProtKB-KW"/>
</dbReference>
<dbReference type="PROSITE" id="PS00108">
    <property type="entry name" value="PROTEIN_KINASE_ST"/>
    <property type="match status" value="1"/>
</dbReference>
<dbReference type="GO" id="GO:0000165">
    <property type="term" value="P:MAPK cascade"/>
    <property type="evidence" value="ECO:0007669"/>
    <property type="project" value="UniProtKB-ARBA"/>
</dbReference>
<feature type="binding site" evidence="7">
    <location>
        <position position="100"/>
    </location>
    <ligand>
        <name>ATP</name>
        <dbReference type="ChEBI" id="CHEBI:30616"/>
    </ligand>
</feature>
<feature type="compositionally biased region" description="Pro residues" evidence="8">
    <location>
        <begin position="490"/>
        <end position="504"/>
    </location>
</feature>
<dbReference type="AlphaFoldDB" id="A0A559MBD4"/>
<organism evidence="10 11">
    <name type="scientific">Lachnellula willkommii</name>
    <dbReference type="NCBI Taxonomy" id="215461"/>
    <lineage>
        <taxon>Eukaryota</taxon>
        <taxon>Fungi</taxon>
        <taxon>Dikarya</taxon>
        <taxon>Ascomycota</taxon>
        <taxon>Pezizomycotina</taxon>
        <taxon>Leotiomycetes</taxon>
        <taxon>Helotiales</taxon>
        <taxon>Lachnaceae</taxon>
        <taxon>Lachnellula</taxon>
    </lineage>
</organism>
<accession>A0A559MBD4</accession>
<feature type="compositionally biased region" description="Basic and acidic residues" evidence="8">
    <location>
        <begin position="507"/>
        <end position="519"/>
    </location>
</feature>
<dbReference type="GO" id="GO:0005524">
    <property type="term" value="F:ATP binding"/>
    <property type="evidence" value="ECO:0007669"/>
    <property type="project" value="UniProtKB-UniRule"/>
</dbReference>
<dbReference type="Proteomes" id="UP000315522">
    <property type="component" value="Unassembled WGS sequence"/>
</dbReference>
<dbReference type="PROSITE" id="PS00107">
    <property type="entry name" value="PROTEIN_KINASE_ATP"/>
    <property type="match status" value="1"/>
</dbReference>
<evidence type="ECO:0000313" key="10">
    <source>
        <dbReference type="EMBL" id="TVY90267.1"/>
    </source>
</evidence>
<dbReference type="PROSITE" id="PS50011">
    <property type="entry name" value="PROTEIN_KINASE_DOM"/>
    <property type="match status" value="1"/>
</dbReference>
<name>A0A559MBD4_9HELO</name>
<evidence type="ECO:0000256" key="7">
    <source>
        <dbReference type="PROSITE-ProRule" id="PRU10141"/>
    </source>
</evidence>
<dbReference type="Pfam" id="PF00069">
    <property type="entry name" value="Pkinase"/>
    <property type="match status" value="1"/>
</dbReference>
<feature type="compositionally biased region" description="Polar residues" evidence="8">
    <location>
        <begin position="450"/>
        <end position="475"/>
    </location>
</feature>
<feature type="domain" description="Protein kinase" evidence="9">
    <location>
        <begin position="71"/>
        <end position="336"/>
    </location>
</feature>
<feature type="region of interest" description="Disordered" evidence="8">
    <location>
        <begin position="357"/>
        <end position="541"/>
    </location>
</feature>
<dbReference type="PANTHER" id="PTHR47448:SF1">
    <property type="entry name" value="SERINE_THREONINE-PROTEIN KINASE STE7 HOMOLOG"/>
    <property type="match status" value="1"/>
</dbReference>
<keyword evidence="4 10" id="KW-0418">Kinase</keyword>
<dbReference type="Gene3D" id="1.10.510.10">
    <property type="entry name" value="Transferase(Phosphotransferase) domain 1"/>
    <property type="match status" value="1"/>
</dbReference>
<evidence type="ECO:0000256" key="2">
    <source>
        <dbReference type="ARBA" id="ARBA00022679"/>
    </source>
</evidence>
<dbReference type="InterPro" id="IPR011009">
    <property type="entry name" value="Kinase-like_dom_sf"/>
</dbReference>
<dbReference type="FunFam" id="1.10.510.10:FF:000253">
    <property type="entry name" value="MAP kinase kinase Ste7"/>
    <property type="match status" value="1"/>
</dbReference>
<gene>
    <name evidence="10" type="primary">FUZ7</name>
    <name evidence="10" type="ORF">LAWI1_G004123</name>
</gene>
<dbReference type="SUPFAM" id="SSF56112">
    <property type="entry name" value="Protein kinase-like (PK-like)"/>
    <property type="match status" value="1"/>
</dbReference>
<dbReference type="InterPro" id="IPR017441">
    <property type="entry name" value="Protein_kinase_ATP_BS"/>
</dbReference>
<reference evidence="10 11" key="1">
    <citation type="submission" date="2018-05" db="EMBL/GenBank/DDBJ databases">
        <title>Genome sequencing and assembly of the regulated plant pathogen Lachnellula willkommii and related sister species for the development of diagnostic species identification markers.</title>
        <authorList>
            <person name="Giroux E."/>
            <person name="Bilodeau G."/>
        </authorList>
    </citation>
    <scope>NUCLEOTIDE SEQUENCE [LARGE SCALE GENOMIC DNA]</scope>
    <source>
        <strain evidence="10 11">CBS 172.35</strain>
    </source>
</reference>
<protein>
    <submittedName>
        <fullName evidence="10">Dual specificity protein kinase</fullName>
    </submittedName>
</protein>
<evidence type="ECO:0000256" key="5">
    <source>
        <dbReference type="ARBA" id="ARBA00022840"/>
    </source>
</evidence>
<feature type="compositionally biased region" description="Low complexity" evidence="8">
    <location>
        <begin position="434"/>
        <end position="443"/>
    </location>
</feature>
<sequence>MADSGSIGAVRTLKRKNVKGLALAKPAARAVQPSESDLQIPGGERHENASRQTAQLEIGIEYKLDLKKEDLAVLKELGHGNGGTVSKVRHVATNTVMARKVIHVEAKTEMRRRIVRELQIMHSTSSDYIVTFYGAFLSENSDVIMCMEYMDVGSLDWVSRQFGPVRVDVLGKIAEATLGGLTYLYTNHHIMHRDIKPSNILVNSKGQIKLCDFGVSGELVNSVADTFVGTSTYMAPERIQGQKYTVKSDVWSFGLSIMELAIGKFPFDASEQLSDGDGAPAGILDLLQQIVYEPAPRLPKSEAFPSILEDMIQKCMAKGPEDRPTPAELYEREPFVQAAKRTPVDLRQWAVGMMERDNRKSHLAPQLSPSTEKLLRSADSPTAGPNSAEYSLPTPTSGDIPIGGAAVRSGLASPPYGDSNRSPTKNGSMSLGRASGTSASASAHPGLPPRTQTTNSIPKTTTMNAPDRSGNNGPSSAGAVTFSTASLPMRPAPPAGPLPPPPVPNKEINDLDVKKESRRQATFGNSLYGAGGYPSGNGPQY</sequence>
<evidence type="ECO:0000256" key="6">
    <source>
        <dbReference type="ARBA" id="ARBA00038035"/>
    </source>
</evidence>
<evidence type="ECO:0000256" key="1">
    <source>
        <dbReference type="ARBA" id="ARBA00022527"/>
    </source>
</evidence>
<dbReference type="PANTHER" id="PTHR47448">
    <property type="entry name" value="DUAL SPECIFICITY MITOGEN-ACTIVATED PROTEIN KINASE KINASE DSOR1-LIKE PROTEIN"/>
    <property type="match status" value="1"/>
</dbReference>
<comment type="caution">
    <text evidence="10">The sequence shown here is derived from an EMBL/GenBank/DDBJ whole genome shotgun (WGS) entry which is preliminary data.</text>
</comment>
<dbReference type="InterPro" id="IPR050915">
    <property type="entry name" value="MAP_kinase_kinase"/>
</dbReference>
<dbReference type="CDD" id="cd06620">
    <property type="entry name" value="PKc_Byr1_like"/>
    <property type="match status" value="1"/>
</dbReference>
<dbReference type="SMART" id="SM00220">
    <property type="entry name" value="S_TKc"/>
    <property type="match status" value="1"/>
</dbReference>
<evidence type="ECO:0000256" key="4">
    <source>
        <dbReference type="ARBA" id="ARBA00022777"/>
    </source>
</evidence>
<dbReference type="InterPro" id="IPR049613">
    <property type="entry name" value="Byr1-like_cat"/>
</dbReference>
<evidence type="ECO:0000259" key="9">
    <source>
        <dbReference type="PROSITE" id="PS50011"/>
    </source>
</evidence>
<keyword evidence="3 7" id="KW-0547">Nucleotide-binding</keyword>
<keyword evidence="11" id="KW-1185">Reference proteome</keyword>
<dbReference type="Gene3D" id="3.30.200.20">
    <property type="entry name" value="Phosphorylase Kinase, domain 1"/>
    <property type="match status" value="1"/>
</dbReference>